<dbReference type="GO" id="GO:0034354">
    <property type="term" value="P:'de novo' NAD+ biosynthetic process from L-tryptophan"/>
    <property type="evidence" value="ECO:0007669"/>
    <property type="project" value="TreeGrafter"/>
</dbReference>
<sequence>MSYDYPLPNLQDYDVSPKTGFLPEELPLAELPEYFKPWEKIAKVIPALLLTHRVRSVIDKQVPLLSTANLKTEAEYRRAYTVLGFLAHAYIWGVSEPTNKLPESIAKPWIEVSDHLRLPPIGTYAGLCLWNYQPIFGDLHDLLENGHENISDPSEFLDNIQTITTYTGSLDESWFYLVSVYFEYIGAPCISLGLNAIQNARDNEPEKLIANLQKLAELIDKLGSNMESVGLEGGVYYGNESKPRVYAGGSNAQSSLIQTLDLILNVDHTATGESSPKANSAENPFMAEMRKYMPGKHADFLVHLGKVNVIRDYVTTHASSNPSLVLAYDASVAMLKSFRDKHIQIVTRYIIIQAQKSKSMGSSSTRTLRAGLAKAKASSTSKKTSESSELKGTGGTSLLPFLKQCRDETGNAAAGSWGKRILTYKAAPAPKPDEQEEQLETKPTFIGLAGQWRDDGADSTQGHW</sequence>
<dbReference type="GO" id="GO:0033754">
    <property type="term" value="F:indoleamine 2,3-dioxygenase activity"/>
    <property type="evidence" value="ECO:0007669"/>
    <property type="project" value="UniProtKB-EC"/>
</dbReference>
<dbReference type="EMBL" id="BSXU01000799">
    <property type="protein sequence ID" value="GMG21795.1"/>
    <property type="molecule type" value="Genomic_DNA"/>
</dbReference>
<evidence type="ECO:0000256" key="2">
    <source>
        <dbReference type="ARBA" id="ARBA00022723"/>
    </source>
</evidence>
<evidence type="ECO:0000256" key="1">
    <source>
        <dbReference type="ARBA" id="ARBA00007119"/>
    </source>
</evidence>
<evidence type="ECO:0000256" key="4">
    <source>
        <dbReference type="PIRSR" id="PIRSR600898-1"/>
    </source>
</evidence>
<name>A0A9W7DDM6_AMBMO</name>
<comment type="caution">
    <text evidence="7">The sequence shown here is derived from an EMBL/GenBank/DDBJ whole genome shotgun (WGS) entry which is preliminary data.</text>
</comment>
<feature type="compositionally biased region" description="Low complexity" evidence="6">
    <location>
        <begin position="373"/>
        <end position="382"/>
    </location>
</feature>
<reference evidence="7" key="1">
    <citation type="submission" date="2023-04" db="EMBL/GenBank/DDBJ databases">
        <title>Ambrosiozyma monospora NBRC 1965.</title>
        <authorList>
            <person name="Ichikawa N."/>
            <person name="Sato H."/>
            <person name="Tonouchi N."/>
        </authorList>
    </citation>
    <scope>NUCLEOTIDE SEQUENCE</scope>
    <source>
        <strain evidence="7">NBRC 1965</strain>
    </source>
</reference>
<comment type="function">
    <text evidence="5">Produces N-formyl-kynurenine through the oxidation of tryptophan.</text>
</comment>
<dbReference type="PANTHER" id="PTHR28657">
    <property type="entry name" value="INDOLEAMINE 2,3-DIOXYGENASE"/>
    <property type="match status" value="1"/>
</dbReference>
<comment type="similarity">
    <text evidence="1 5">Belongs to the indoleamine 2,3-dioxygenase family.</text>
</comment>
<proteinExistence type="inferred from homology"/>
<gene>
    <name evidence="7" type="ORF">Amon01_000225600</name>
</gene>
<comment type="catalytic activity">
    <reaction evidence="5">
        <text>L-tryptophan + O2 = N-formyl-L-kynurenine</text>
        <dbReference type="Rhea" id="RHEA:24536"/>
        <dbReference type="ChEBI" id="CHEBI:15379"/>
        <dbReference type="ChEBI" id="CHEBI:57912"/>
        <dbReference type="ChEBI" id="CHEBI:58629"/>
    </reaction>
</comment>
<dbReference type="EC" id="1.13.11.52" evidence="5"/>
<dbReference type="Proteomes" id="UP001165063">
    <property type="component" value="Unassembled WGS sequence"/>
</dbReference>
<dbReference type="OrthoDB" id="540174at2759"/>
<dbReference type="GO" id="GO:0005737">
    <property type="term" value="C:cytoplasm"/>
    <property type="evidence" value="ECO:0007669"/>
    <property type="project" value="TreeGrafter"/>
</dbReference>
<evidence type="ECO:0000313" key="7">
    <source>
        <dbReference type="EMBL" id="GMG21795.1"/>
    </source>
</evidence>
<dbReference type="AlphaFoldDB" id="A0A9W7DDM6"/>
<evidence type="ECO:0000313" key="8">
    <source>
        <dbReference type="Proteomes" id="UP001165063"/>
    </source>
</evidence>
<dbReference type="GO" id="GO:0020037">
    <property type="term" value="F:heme binding"/>
    <property type="evidence" value="ECO:0007669"/>
    <property type="project" value="UniProtKB-UniRule"/>
</dbReference>
<keyword evidence="2 4" id="KW-0479">Metal-binding</keyword>
<protein>
    <recommendedName>
        <fullName evidence="5">Indoleamine 2,3-dioxygenase</fullName>
        <ecNumber evidence="5">1.13.11.52</ecNumber>
    </recommendedName>
</protein>
<organism evidence="7 8">
    <name type="scientific">Ambrosiozyma monospora</name>
    <name type="common">Yeast</name>
    <name type="synonym">Endomycopsis monosporus</name>
    <dbReference type="NCBI Taxonomy" id="43982"/>
    <lineage>
        <taxon>Eukaryota</taxon>
        <taxon>Fungi</taxon>
        <taxon>Dikarya</taxon>
        <taxon>Ascomycota</taxon>
        <taxon>Saccharomycotina</taxon>
        <taxon>Pichiomycetes</taxon>
        <taxon>Pichiales</taxon>
        <taxon>Pichiaceae</taxon>
        <taxon>Ambrosiozyma</taxon>
    </lineage>
</organism>
<dbReference type="InterPro" id="IPR037217">
    <property type="entry name" value="Trp/Indoleamine_2_3_dOase-like"/>
</dbReference>
<keyword evidence="4 5" id="KW-0349">Heme</keyword>
<dbReference type="Gene3D" id="1.20.58.480">
    <property type="match status" value="1"/>
</dbReference>
<feature type="region of interest" description="Disordered" evidence="6">
    <location>
        <begin position="427"/>
        <end position="464"/>
    </location>
</feature>
<dbReference type="Pfam" id="PF01231">
    <property type="entry name" value="IDO"/>
    <property type="match status" value="1"/>
</dbReference>
<keyword evidence="3 4" id="KW-0408">Iron</keyword>
<keyword evidence="5" id="KW-0560">Oxidoreductase</keyword>
<dbReference type="PROSITE" id="PS00876">
    <property type="entry name" value="IDO_1"/>
    <property type="match status" value="1"/>
</dbReference>
<feature type="binding site" description="proximal binding residue" evidence="4">
    <location>
        <position position="342"/>
    </location>
    <ligand>
        <name>heme b</name>
        <dbReference type="ChEBI" id="CHEBI:60344"/>
    </ligand>
    <ligandPart>
        <name>Fe</name>
        <dbReference type="ChEBI" id="CHEBI:18248"/>
    </ligandPart>
</feature>
<keyword evidence="8" id="KW-1185">Reference proteome</keyword>
<feature type="region of interest" description="Disordered" evidence="6">
    <location>
        <begin position="373"/>
        <end position="392"/>
    </location>
</feature>
<dbReference type="GO" id="GO:0046872">
    <property type="term" value="F:metal ion binding"/>
    <property type="evidence" value="ECO:0007669"/>
    <property type="project" value="UniProtKB-UniRule"/>
</dbReference>
<dbReference type="InterPro" id="IPR000898">
    <property type="entry name" value="Indolamine_dOase"/>
</dbReference>
<dbReference type="GO" id="GO:0019441">
    <property type="term" value="P:L-tryptophan catabolic process to kynurenine"/>
    <property type="evidence" value="ECO:0007669"/>
    <property type="project" value="UniProtKB-UniRule"/>
</dbReference>
<dbReference type="SUPFAM" id="SSF140959">
    <property type="entry name" value="Indolic compounds 2,3-dioxygenase-like"/>
    <property type="match status" value="1"/>
</dbReference>
<evidence type="ECO:0000256" key="6">
    <source>
        <dbReference type="SAM" id="MobiDB-lite"/>
    </source>
</evidence>
<evidence type="ECO:0000256" key="5">
    <source>
        <dbReference type="RuleBase" id="RU369119"/>
    </source>
</evidence>
<keyword evidence="5" id="KW-0223">Dioxygenase</keyword>
<evidence type="ECO:0000256" key="3">
    <source>
        <dbReference type="ARBA" id="ARBA00023004"/>
    </source>
</evidence>
<dbReference type="PANTHER" id="PTHR28657:SF5">
    <property type="entry name" value="INDOLEAMINE 2,3-DIOXYGENASE"/>
    <property type="match status" value="1"/>
</dbReference>
<accession>A0A9W7DDM6</accession>